<keyword evidence="2" id="KW-0732">Signal</keyword>
<dbReference type="OrthoDB" id="19653at2759"/>
<keyword evidence="6" id="KW-1185">Reference proteome</keyword>
<gene>
    <name evidence="5" type="ORF">WR25_23880</name>
</gene>
<dbReference type="Pfam" id="PF00135">
    <property type="entry name" value="COesterase"/>
    <property type="match status" value="1"/>
</dbReference>
<organism evidence="5 6">
    <name type="scientific">Diploscapter pachys</name>
    <dbReference type="NCBI Taxonomy" id="2018661"/>
    <lineage>
        <taxon>Eukaryota</taxon>
        <taxon>Metazoa</taxon>
        <taxon>Ecdysozoa</taxon>
        <taxon>Nematoda</taxon>
        <taxon>Chromadorea</taxon>
        <taxon>Rhabditida</taxon>
        <taxon>Rhabditina</taxon>
        <taxon>Rhabditomorpha</taxon>
        <taxon>Rhabditoidea</taxon>
        <taxon>Rhabditidae</taxon>
        <taxon>Diploscapter</taxon>
    </lineage>
</organism>
<dbReference type="Gene3D" id="3.40.50.1820">
    <property type="entry name" value="alpha/beta hydrolase"/>
    <property type="match status" value="1"/>
</dbReference>
<dbReference type="SUPFAM" id="SSF53474">
    <property type="entry name" value="alpha/beta-Hydrolases"/>
    <property type="match status" value="1"/>
</dbReference>
<evidence type="ECO:0000256" key="2">
    <source>
        <dbReference type="ARBA" id="ARBA00022729"/>
    </source>
</evidence>
<dbReference type="STRING" id="2018661.A0A2A2JLC7"/>
<evidence type="ECO:0000313" key="5">
    <source>
        <dbReference type="EMBL" id="PAV62372.1"/>
    </source>
</evidence>
<evidence type="ECO:0000259" key="4">
    <source>
        <dbReference type="Pfam" id="PF00135"/>
    </source>
</evidence>
<evidence type="ECO:0000256" key="1">
    <source>
        <dbReference type="ARBA" id="ARBA00005964"/>
    </source>
</evidence>
<dbReference type="InterPro" id="IPR029058">
    <property type="entry name" value="AB_hydrolase_fold"/>
</dbReference>
<name>A0A2A2JLC7_9BILA</name>
<dbReference type="InterPro" id="IPR051093">
    <property type="entry name" value="Neuroligin/BSAL"/>
</dbReference>
<sequence length="789" mass="90113">MVAHRSRAQVRTIGPFELNINSGAIRGERLLINGEDYAVFKGIPYAMPPVGSMRAMCVQKIDESLKEPERYITHISEDCLYLNIFAPTPYQYTNDTHPVIVFIHGGDFQTGAGSDLPQTAILDNFVSRKIVFVTINYRLGPIGFLSGGDDDLPGNLGLWDQIWALKWVKANAEVFGGDPNNISLMGHGSGAASASILALSPRAEGLFNKVILMSGSALQPGAVRETAYNATLELAVKMGCRAINSTQIKECLRRRTRDEMLDYRRIHYDDYMEFVPIVDGAGGVIPEIPEDLAKHRKKVPMMIGTTKDESSLSILILNEKSVNFSDLSTEVAEKLADNLTLSYTQFQNHRLISQGCKAEYVWPNIDPSLPDGVLFNSVLKMFSHFWHDAPASRLATYYARKAPVFLYSFDHISENFYDHARAFHGVDKLHLFNVVPKFLRTRKDMNWQLDKRVVEIFSDLIVNFAKTGHPTPDGSNFNFNWTTMNEKELNYLSITDNPTMEVGYRWDGHVFWNWYARSLDAVDVGNLQRITQLDKDIGNWQVNEIIRSSARSISTRLNEIKSIAVEIVKSKIFTGRPPTDDEIWNTQENKFRQLIERNDQFVKRLLSNDVTEEVKQLDEKIQDLYSKLEMYRNGNVYVVKTLEAVLRKAPDSAFNKWEEIRNEIYGGHSNYATSFYNRNSMVMPDKIDFVNKELEIMYSDDKSTNERIRLVKENHFAMLQAESGGKSFTDDELENSWKIQASPELYDVTSKEEAIEMLKKTMEEYSDEELAEWETTFEGRIRSNFEKSG</sequence>
<evidence type="ECO:0000313" key="6">
    <source>
        <dbReference type="Proteomes" id="UP000218231"/>
    </source>
</evidence>
<reference evidence="5 6" key="1">
    <citation type="journal article" date="2017" name="Curr. Biol.">
        <title>Genome architecture and evolution of a unichromosomal asexual nematode.</title>
        <authorList>
            <person name="Fradin H."/>
            <person name="Zegar C."/>
            <person name="Gutwein M."/>
            <person name="Lucas J."/>
            <person name="Kovtun M."/>
            <person name="Corcoran D."/>
            <person name="Baugh L.R."/>
            <person name="Kiontke K."/>
            <person name="Gunsalus K."/>
            <person name="Fitch D.H."/>
            <person name="Piano F."/>
        </authorList>
    </citation>
    <scope>NUCLEOTIDE SEQUENCE [LARGE SCALE GENOMIC DNA]</scope>
    <source>
        <strain evidence="5">PF1309</strain>
    </source>
</reference>
<dbReference type="PANTHER" id="PTHR43903">
    <property type="entry name" value="NEUROLIGIN"/>
    <property type="match status" value="1"/>
</dbReference>
<proteinExistence type="inferred from homology"/>
<dbReference type="InterPro" id="IPR019819">
    <property type="entry name" value="Carboxylesterase_B_CS"/>
</dbReference>
<comment type="caution">
    <text evidence="5">The sequence shown here is derived from an EMBL/GenBank/DDBJ whole genome shotgun (WGS) entry which is preliminary data.</text>
</comment>
<accession>A0A2A2JLC7</accession>
<comment type="similarity">
    <text evidence="1">Belongs to the type-B carboxylesterase/lipase family.</text>
</comment>
<dbReference type="InterPro" id="IPR002018">
    <property type="entry name" value="CarbesteraseB"/>
</dbReference>
<protein>
    <recommendedName>
        <fullName evidence="4">Carboxylesterase type B domain-containing protein</fullName>
    </recommendedName>
</protein>
<dbReference type="EMBL" id="LIAE01010372">
    <property type="protein sequence ID" value="PAV62372.1"/>
    <property type="molecule type" value="Genomic_DNA"/>
</dbReference>
<evidence type="ECO:0000256" key="3">
    <source>
        <dbReference type="SAM" id="Coils"/>
    </source>
</evidence>
<keyword evidence="3" id="KW-0175">Coiled coil</keyword>
<dbReference type="AlphaFoldDB" id="A0A2A2JLC7"/>
<feature type="coiled-coil region" evidence="3">
    <location>
        <begin position="607"/>
        <end position="634"/>
    </location>
</feature>
<dbReference type="Proteomes" id="UP000218231">
    <property type="component" value="Unassembled WGS sequence"/>
</dbReference>
<feature type="domain" description="Carboxylesterase type B" evidence="4">
    <location>
        <begin position="18"/>
        <end position="505"/>
    </location>
</feature>
<dbReference type="PROSITE" id="PS00941">
    <property type="entry name" value="CARBOXYLESTERASE_B_2"/>
    <property type="match status" value="1"/>
</dbReference>